<dbReference type="SUPFAM" id="SSF48371">
    <property type="entry name" value="ARM repeat"/>
    <property type="match status" value="1"/>
</dbReference>
<comment type="caution">
    <text evidence="1">The sequence shown here is derived from an EMBL/GenBank/DDBJ whole genome shotgun (WGS) entry which is preliminary data.</text>
</comment>
<dbReference type="Gene3D" id="1.25.10.10">
    <property type="entry name" value="Leucine-rich Repeat Variant"/>
    <property type="match status" value="1"/>
</dbReference>
<gene>
    <name evidence="1" type="ORF">ACFOW7_20480</name>
</gene>
<name>A0ABV8MXH9_9NEIS</name>
<dbReference type="EMBL" id="JBHSBU010000002">
    <property type="protein sequence ID" value="MFC4161716.1"/>
    <property type="molecule type" value="Genomic_DNA"/>
</dbReference>
<proteinExistence type="predicted"/>
<evidence type="ECO:0000313" key="2">
    <source>
        <dbReference type="Proteomes" id="UP001595791"/>
    </source>
</evidence>
<dbReference type="Pfam" id="PF13646">
    <property type="entry name" value="HEAT_2"/>
    <property type="match status" value="1"/>
</dbReference>
<keyword evidence="2" id="KW-1185">Reference proteome</keyword>
<reference evidence="2" key="1">
    <citation type="journal article" date="2019" name="Int. J. Syst. Evol. Microbiol.">
        <title>The Global Catalogue of Microorganisms (GCM) 10K type strain sequencing project: providing services to taxonomists for standard genome sequencing and annotation.</title>
        <authorList>
            <consortium name="The Broad Institute Genomics Platform"/>
            <consortium name="The Broad Institute Genome Sequencing Center for Infectious Disease"/>
            <person name="Wu L."/>
            <person name="Ma J."/>
        </authorList>
    </citation>
    <scope>NUCLEOTIDE SEQUENCE [LARGE SCALE GENOMIC DNA]</scope>
    <source>
        <strain evidence="2">LMG 29894</strain>
    </source>
</reference>
<evidence type="ECO:0000313" key="1">
    <source>
        <dbReference type="EMBL" id="MFC4161716.1"/>
    </source>
</evidence>
<dbReference type="InterPro" id="IPR016024">
    <property type="entry name" value="ARM-type_fold"/>
</dbReference>
<dbReference type="Proteomes" id="UP001595791">
    <property type="component" value="Unassembled WGS sequence"/>
</dbReference>
<dbReference type="RefSeq" id="WP_378168152.1">
    <property type="nucleotide sequence ID" value="NZ_JBHSBU010000002.1"/>
</dbReference>
<sequence length="444" mass="48456">MSSEIEHRPYVLPAVIEPLVRRHAGDAAFYWAQHDSSAHSCRLDLARLLHFDRLLQAHLDGLEVAGATGWQLAFEELARWRGPGEVFVCAYLALAAGDGERLREVWLQLQLDPERGLRGLISALAWVGTEQALPWVSHWLEASQNSALQVAALRTAALGGATLLKTAQVAFEPQCQNEDARVRAAAARLGARLPRRLAQPVLLKLLEDVDPVVRAEAAIALGGQEAAAPPVLWQVCAEWIGRCAELDGWDRFQAERRLARWLRHLGGQLPPGHVALPRLLEQLPPRLGLLLALHHADPAHLPWVAAQMTAPETSRLAGWVWSALSGVQLEPAGLTLPPRLPDEETEQPVSLAVEDQDAGLPEPDPAAVQAWMAMHQASLPTWAPGLLGRALTPDILQQMLTGAPQALRWIAARRLGRPFFNNRAPALRQFALLHKLSASAGASS</sequence>
<organism evidence="1 2">
    <name type="scientific">Chitinimonas lacunae</name>
    <dbReference type="NCBI Taxonomy" id="1963018"/>
    <lineage>
        <taxon>Bacteria</taxon>
        <taxon>Pseudomonadati</taxon>
        <taxon>Pseudomonadota</taxon>
        <taxon>Betaproteobacteria</taxon>
        <taxon>Neisseriales</taxon>
        <taxon>Chitinibacteraceae</taxon>
        <taxon>Chitinimonas</taxon>
    </lineage>
</organism>
<protein>
    <submittedName>
        <fullName evidence="1">HEAT repeat domain-containing protein</fullName>
    </submittedName>
</protein>
<accession>A0ABV8MXH9</accession>
<dbReference type="InterPro" id="IPR011989">
    <property type="entry name" value="ARM-like"/>
</dbReference>